<evidence type="ECO:0000313" key="4">
    <source>
        <dbReference type="Proteomes" id="UP000252893"/>
    </source>
</evidence>
<dbReference type="EMBL" id="QNRH01000001">
    <property type="protein sequence ID" value="RBO99140.1"/>
    <property type="molecule type" value="Genomic_DNA"/>
</dbReference>
<dbReference type="Proteomes" id="UP000252893">
    <property type="component" value="Unassembled WGS sequence"/>
</dbReference>
<dbReference type="OrthoDB" id="571052at2"/>
<dbReference type="InterPro" id="IPR010895">
    <property type="entry name" value="CHRD"/>
</dbReference>
<evidence type="ECO:0000259" key="2">
    <source>
        <dbReference type="PROSITE" id="PS50933"/>
    </source>
</evidence>
<comment type="caution">
    <text evidence="3">The sequence shown here is derived from an EMBL/GenBank/DDBJ whole genome shotgun (WGS) entry which is preliminary data.</text>
</comment>
<gene>
    <name evidence="3" type="ORF">DFR47_101751</name>
</gene>
<proteinExistence type="predicted"/>
<keyword evidence="4" id="KW-1185">Reference proteome</keyword>
<accession>A0A366E9N6</accession>
<dbReference type="Pfam" id="PF07452">
    <property type="entry name" value="CHRD"/>
    <property type="match status" value="1"/>
</dbReference>
<evidence type="ECO:0000256" key="1">
    <source>
        <dbReference type="SAM" id="SignalP"/>
    </source>
</evidence>
<keyword evidence="1" id="KW-0732">Signal</keyword>
<dbReference type="PROSITE" id="PS50933">
    <property type="entry name" value="CHRD"/>
    <property type="match status" value="1"/>
</dbReference>
<organism evidence="3 4">
    <name type="scientific">Pseudochrobactrum asaccharolyticum</name>
    <dbReference type="NCBI Taxonomy" id="354351"/>
    <lineage>
        <taxon>Bacteria</taxon>
        <taxon>Pseudomonadati</taxon>
        <taxon>Pseudomonadota</taxon>
        <taxon>Alphaproteobacteria</taxon>
        <taxon>Hyphomicrobiales</taxon>
        <taxon>Brucellaceae</taxon>
        <taxon>Pseudochrobactrum</taxon>
    </lineage>
</organism>
<dbReference type="AlphaFoldDB" id="A0A366E9N6"/>
<name>A0A366E9N6_9HYPH</name>
<protein>
    <submittedName>
        <fullName evidence="3">CHRD domain-containing protein</fullName>
    </submittedName>
</protein>
<feature type="domain" description="CHRD" evidence="2">
    <location>
        <begin position="24"/>
        <end position="143"/>
    </location>
</feature>
<evidence type="ECO:0000313" key="3">
    <source>
        <dbReference type="EMBL" id="RBO99140.1"/>
    </source>
</evidence>
<feature type="signal peptide" evidence="1">
    <location>
        <begin position="1"/>
        <end position="23"/>
    </location>
</feature>
<reference evidence="3 4" key="1">
    <citation type="submission" date="2018-06" db="EMBL/GenBank/DDBJ databases">
        <title>Genomic Encyclopedia of Type Strains, Phase IV (KMG-IV): sequencing the most valuable type-strain genomes for metagenomic binning, comparative biology and taxonomic classification.</title>
        <authorList>
            <person name="Goeker M."/>
        </authorList>
    </citation>
    <scope>NUCLEOTIDE SEQUENCE [LARGE SCALE GENOMIC DNA]</scope>
    <source>
        <strain evidence="3 4">DSM 25619</strain>
    </source>
</reference>
<dbReference type="RefSeq" id="WP_113943010.1">
    <property type="nucleotide sequence ID" value="NZ_JBHEEG010000005.1"/>
</dbReference>
<sequence length="143" mass="15487">MKILKVSAALIIAVSLFSGAAYAKTLNFESSLSGNKEVPHITTTAKGQLKASYNTISKVLKWHVSYSGLSGAASMAHFHGPATTKQNADVIIAIENKDLKSPIEGSEKLTKAQEKQLLSGHWYFNIHTEKHPGGEIRTQLIAK</sequence>
<dbReference type="SMART" id="SM00754">
    <property type="entry name" value="CHRD"/>
    <property type="match status" value="1"/>
</dbReference>
<feature type="chain" id="PRO_5016561662" evidence="1">
    <location>
        <begin position="24"/>
        <end position="143"/>
    </location>
</feature>